<proteinExistence type="inferred from homology"/>
<dbReference type="SUPFAM" id="SSF48695">
    <property type="entry name" value="Multiheme cytochromes"/>
    <property type="match status" value="1"/>
</dbReference>
<evidence type="ECO:0000313" key="15">
    <source>
        <dbReference type="Proteomes" id="UP000001935"/>
    </source>
</evidence>
<dbReference type="InterPro" id="IPR005126">
    <property type="entry name" value="NapC/NirT_cyt_c_N"/>
</dbReference>
<dbReference type="GO" id="GO:0009055">
    <property type="term" value="F:electron transfer activity"/>
    <property type="evidence" value="ECO:0007669"/>
    <property type="project" value="TreeGrafter"/>
</dbReference>
<dbReference type="Proteomes" id="UP000001935">
    <property type="component" value="Chromosome"/>
</dbReference>
<dbReference type="PANTHER" id="PTHR30333">
    <property type="entry name" value="CYTOCHROME C-TYPE PROTEIN"/>
    <property type="match status" value="1"/>
</dbReference>
<dbReference type="Gene3D" id="1.10.3820.10">
    <property type="entry name" value="Di-heme elbow motif domain"/>
    <property type="match status" value="1"/>
</dbReference>
<evidence type="ECO:0000256" key="8">
    <source>
        <dbReference type="ARBA" id="ARBA00022982"/>
    </source>
</evidence>
<name>Q2IPF2_ANADE</name>
<evidence type="ECO:0000256" key="3">
    <source>
        <dbReference type="ARBA" id="ARBA00022448"/>
    </source>
</evidence>
<evidence type="ECO:0000259" key="13">
    <source>
        <dbReference type="Pfam" id="PF03264"/>
    </source>
</evidence>
<evidence type="ECO:0000256" key="11">
    <source>
        <dbReference type="ARBA" id="ARBA00023136"/>
    </source>
</evidence>
<keyword evidence="6" id="KW-0812">Transmembrane</keyword>
<dbReference type="EC" id="1.10.2.-" evidence="14"/>
<feature type="domain" description="NapC/NirT cytochrome c N-terminal" evidence="13">
    <location>
        <begin position="17"/>
        <end position="149"/>
    </location>
</feature>
<keyword evidence="9" id="KW-1133">Transmembrane helix</keyword>
<dbReference type="GO" id="GO:0022900">
    <property type="term" value="P:electron transport chain"/>
    <property type="evidence" value="ECO:0007669"/>
    <property type="project" value="InterPro"/>
</dbReference>
<dbReference type="eggNOG" id="COG3005">
    <property type="taxonomic scope" value="Bacteria"/>
</dbReference>
<dbReference type="InterPro" id="IPR038266">
    <property type="entry name" value="NapC/NirT_cytc_sf"/>
</dbReference>
<keyword evidence="3" id="KW-0813">Transport</keyword>
<accession>Q2IPF2</accession>
<sequence>MRKGSSLLSLPVVLLAAAAGAAVGVGGYAFAYAKGTSYLGNDPATCSNCHVMSGHYAGWQASAHHAVATCNDCHTPAATVSKYAVKAENGWHHSMAFTVGGFPDVIRARAESTAVIEGQCRHCHAQIVDAMTGGRDGVSCIRCHASVGHLR</sequence>
<keyword evidence="14" id="KW-0560">Oxidoreductase</keyword>
<evidence type="ECO:0000256" key="2">
    <source>
        <dbReference type="ARBA" id="ARBA00007395"/>
    </source>
</evidence>
<dbReference type="InterPro" id="IPR051174">
    <property type="entry name" value="Cytochrome_c-type_ET"/>
</dbReference>
<comment type="similarity">
    <text evidence="2">Belongs to the NapC/NirT/NrfH family.</text>
</comment>
<dbReference type="OrthoDB" id="9782159at2"/>
<dbReference type="InterPro" id="IPR036280">
    <property type="entry name" value="Multihaem_cyt_sf"/>
</dbReference>
<keyword evidence="5" id="KW-0349">Heme</keyword>
<keyword evidence="12" id="KW-0732">Signal</keyword>
<dbReference type="STRING" id="290397.Adeh_0911"/>
<dbReference type="NCBIfam" id="TIGR03153">
    <property type="entry name" value="cytochr_NrfH"/>
    <property type="match status" value="1"/>
</dbReference>
<evidence type="ECO:0000256" key="10">
    <source>
        <dbReference type="ARBA" id="ARBA00023004"/>
    </source>
</evidence>
<keyword evidence="4" id="KW-1003">Cell membrane</keyword>
<dbReference type="GO" id="GO:0016491">
    <property type="term" value="F:oxidoreductase activity"/>
    <property type="evidence" value="ECO:0007669"/>
    <property type="project" value="UniProtKB-KW"/>
</dbReference>
<keyword evidence="11" id="KW-0472">Membrane</keyword>
<organism evidence="14 15">
    <name type="scientific">Anaeromyxobacter dehalogenans (strain 2CP-C)</name>
    <dbReference type="NCBI Taxonomy" id="290397"/>
    <lineage>
        <taxon>Bacteria</taxon>
        <taxon>Pseudomonadati</taxon>
        <taxon>Myxococcota</taxon>
        <taxon>Myxococcia</taxon>
        <taxon>Myxococcales</taxon>
        <taxon>Cystobacterineae</taxon>
        <taxon>Anaeromyxobacteraceae</taxon>
        <taxon>Anaeromyxobacter</taxon>
    </lineage>
</organism>
<evidence type="ECO:0000256" key="4">
    <source>
        <dbReference type="ARBA" id="ARBA00022475"/>
    </source>
</evidence>
<dbReference type="EMBL" id="CP000251">
    <property type="protein sequence ID" value="ABC80686.1"/>
    <property type="molecule type" value="Genomic_DNA"/>
</dbReference>
<dbReference type="RefSeq" id="WP_011419969.1">
    <property type="nucleotide sequence ID" value="NC_007760.1"/>
</dbReference>
<evidence type="ECO:0000256" key="7">
    <source>
        <dbReference type="ARBA" id="ARBA00022723"/>
    </source>
</evidence>
<gene>
    <name evidence="14" type="ordered locus">Adeh_0911</name>
</gene>
<evidence type="ECO:0000256" key="1">
    <source>
        <dbReference type="ARBA" id="ARBA00004236"/>
    </source>
</evidence>
<comment type="subcellular location">
    <subcellularLocation>
        <location evidence="1">Cell membrane</location>
    </subcellularLocation>
</comment>
<keyword evidence="10" id="KW-0408">Iron</keyword>
<dbReference type="GO" id="GO:0005886">
    <property type="term" value="C:plasma membrane"/>
    <property type="evidence" value="ECO:0007669"/>
    <property type="project" value="UniProtKB-SubCell"/>
</dbReference>
<dbReference type="HOGENOM" id="CLU_096753_0_2_7"/>
<reference evidence="14" key="1">
    <citation type="submission" date="2006-01" db="EMBL/GenBank/DDBJ databases">
        <title>Complete sequence of Anaeromyxobacter dehalogenans 2CP-C.</title>
        <authorList>
            <consortium name="US DOE Joint Genome Institute"/>
            <person name="Copeland A."/>
            <person name="Lucas S."/>
            <person name="Lapidus A."/>
            <person name="Barry K."/>
            <person name="Detter J.C."/>
            <person name="Glavina T."/>
            <person name="Hammon N."/>
            <person name="Israni S."/>
            <person name="Pitluck S."/>
            <person name="Brettin T."/>
            <person name="Bruce D."/>
            <person name="Han C."/>
            <person name="Tapia R."/>
            <person name="Gilna P."/>
            <person name="Kiss H."/>
            <person name="Schmutz J."/>
            <person name="Larimer F."/>
            <person name="Land M."/>
            <person name="Kyrpides N."/>
            <person name="Anderson I."/>
            <person name="Sanford R.A."/>
            <person name="Ritalahti K.M."/>
            <person name="Thomas H.S."/>
            <person name="Kirby J.R."/>
            <person name="Zhulin I.B."/>
            <person name="Loeffler F.E."/>
            <person name="Richardson P."/>
        </authorList>
    </citation>
    <scope>NUCLEOTIDE SEQUENCE</scope>
    <source>
        <strain evidence="14">2CP-C</strain>
    </source>
</reference>
<dbReference type="Pfam" id="PF03264">
    <property type="entry name" value="Cytochrom_NNT"/>
    <property type="match status" value="1"/>
</dbReference>
<protein>
    <submittedName>
        <fullName evidence="14">Respiratory nitrite reductase specific menaquinol--cytochrome-c reductase (NrfH)</fullName>
        <ecNumber evidence="14">1.10.2.-</ecNumber>
    </submittedName>
</protein>
<feature type="signal peptide" evidence="12">
    <location>
        <begin position="1"/>
        <end position="21"/>
    </location>
</feature>
<evidence type="ECO:0000313" key="14">
    <source>
        <dbReference type="EMBL" id="ABC80686.1"/>
    </source>
</evidence>
<dbReference type="GO" id="GO:0009061">
    <property type="term" value="P:anaerobic respiration"/>
    <property type="evidence" value="ECO:0007669"/>
    <property type="project" value="TreeGrafter"/>
</dbReference>
<keyword evidence="8" id="KW-0249">Electron transport</keyword>
<keyword evidence="7" id="KW-0479">Metal-binding</keyword>
<dbReference type="KEGG" id="ade:Adeh_0911"/>
<evidence type="ECO:0000256" key="12">
    <source>
        <dbReference type="SAM" id="SignalP"/>
    </source>
</evidence>
<evidence type="ECO:0000256" key="9">
    <source>
        <dbReference type="ARBA" id="ARBA00022989"/>
    </source>
</evidence>
<dbReference type="GO" id="GO:0046872">
    <property type="term" value="F:metal ion binding"/>
    <property type="evidence" value="ECO:0007669"/>
    <property type="project" value="UniProtKB-KW"/>
</dbReference>
<feature type="chain" id="PRO_5004210410" evidence="12">
    <location>
        <begin position="22"/>
        <end position="151"/>
    </location>
</feature>
<evidence type="ECO:0000256" key="5">
    <source>
        <dbReference type="ARBA" id="ARBA00022617"/>
    </source>
</evidence>
<dbReference type="InterPro" id="IPR017571">
    <property type="entry name" value="NrfH"/>
</dbReference>
<dbReference type="PANTHER" id="PTHR30333:SF1">
    <property type="entry name" value="CYTOCHROME C-TYPE PROTEIN NAPC"/>
    <property type="match status" value="1"/>
</dbReference>
<dbReference type="AlphaFoldDB" id="Q2IPF2"/>
<evidence type="ECO:0000256" key="6">
    <source>
        <dbReference type="ARBA" id="ARBA00022692"/>
    </source>
</evidence>